<evidence type="ECO:0000313" key="2">
    <source>
        <dbReference type="EMBL" id="KIY98309.1"/>
    </source>
</evidence>
<dbReference type="KEGG" id="mng:MNEG_9655"/>
<dbReference type="InterPro" id="IPR052623">
    <property type="entry name" value="DAAF5"/>
</dbReference>
<dbReference type="Proteomes" id="UP000054498">
    <property type="component" value="Unassembled WGS sequence"/>
</dbReference>
<protein>
    <submittedName>
        <fullName evidence="2">Uncharacterized protein</fullName>
    </submittedName>
</protein>
<reference evidence="2 3" key="1">
    <citation type="journal article" date="2013" name="BMC Genomics">
        <title>Reconstruction of the lipid metabolism for the microalga Monoraphidium neglectum from its genome sequence reveals characteristics suitable for biofuel production.</title>
        <authorList>
            <person name="Bogen C."/>
            <person name="Al-Dilaimi A."/>
            <person name="Albersmeier A."/>
            <person name="Wichmann J."/>
            <person name="Grundmann M."/>
            <person name="Rupp O."/>
            <person name="Lauersen K.J."/>
            <person name="Blifernez-Klassen O."/>
            <person name="Kalinowski J."/>
            <person name="Goesmann A."/>
            <person name="Mussgnug J.H."/>
            <person name="Kruse O."/>
        </authorList>
    </citation>
    <scope>NUCLEOTIDE SEQUENCE [LARGE SCALE GENOMIC DNA]</scope>
    <source>
        <strain evidence="2 3">SAG 48.87</strain>
    </source>
</reference>
<dbReference type="InterPro" id="IPR000357">
    <property type="entry name" value="HEAT"/>
</dbReference>
<dbReference type="InterPro" id="IPR011989">
    <property type="entry name" value="ARM-like"/>
</dbReference>
<keyword evidence="1" id="KW-0677">Repeat</keyword>
<dbReference type="GeneID" id="25742530"/>
<dbReference type="Pfam" id="PF02985">
    <property type="entry name" value="HEAT"/>
    <property type="match status" value="1"/>
</dbReference>
<sequence length="200" mass="20607">MPPLAWRAGKVAAAVRFQAVTALATLVRRRLADEGALRAASDAGLLPLLHQCLDEDWYPDVRLAAAAVEGALLGAVGGGLSDEQRRAAYGELLKRLDDSSNQVRIAACAALAALAASLPPSYCDTNAGYLAAGLVIHMDDSDPAVQEAAAAALEALAAVKPGPVAGEVWRARERFRAKHYCDRVLAACSSSSGDGGGTAS</sequence>
<name>A0A0D2M404_9CHLO</name>
<dbReference type="Gene3D" id="1.25.10.10">
    <property type="entry name" value="Leucine-rich Repeat Variant"/>
    <property type="match status" value="1"/>
</dbReference>
<dbReference type="OrthoDB" id="413572at2759"/>
<evidence type="ECO:0000313" key="3">
    <source>
        <dbReference type="Proteomes" id="UP000054498"/>
    </source>
</evidence>
<dbReference type="RefSeq" id="XP_013897329.1">
    <property type="nucleotide sequence ID" value="XM_014041875.1"/>
</dbReference>
<dbReference type="PANTHER" id="PTHR16216">
    <property type="entry name" value="DYNEIN ASSEMBLY FACTOR 5, AXONEMAL"/>
    <property type="match status" value="1"/>
</dbReference>
<dbReference type="EMBL" id="KK102232">
    <property type="protein sequence ID" value="KIY98309.1"/>
    <property type="molecule type" value="Genomic_DNA"/>
</dbReference>
<dbReference type="InterPro" id="IPR016024">
    <property type="entry name" value="ARM-type_fold"/>
</dbReference>
<organism evidence="2 3">
    <name type="scientific">Monoraphidium neglectum</name>
    <dbReference type="NCBI Taxonomy" id="145388"/>
    <lineage>
        <taxon>Eukaryota</taxon>
        <taxon>Viridiplantae</taxon>
        <taxon>Chlorophyta</taxon>
        <taxon>core chlorophytes</taxon>
        <taxon>Chlorophyceae</taxon>
        <taxon>CS clade</taxon>
        <taxon>Sphaeropleales</taxon>
        <taxon>Selenastraceae</taxon>
        <taxon>Monoraphidium</taxon>
    </lineage>
</organism>
<evidence type="ECO:0000256" key="1">
    <source>
        <dbReference type="ARBA" id="ARBA00022737"/>
    </source>
</evidence>
<dbReference type="SUPFAM" id="SSF48371">
    <property type="entry name" value="ARM repeat"/>
    <property type="match status" value="1"/>
</dbReference>
<proteinExistence type="predicted"/>
<dbReference type="AlphaFoldDB" id="A0A0D2M404"/>
<keyword evidence="3" id="KW-1185">Reference proteome</keyword>
<gene>
    <name evidence="2" type="ORF">MNEG_9655</name>
</gene>
<dbReference type="PANTHER" id="PTHR16216:SF2">
    <property type="entry name" value="DYNEIN AXONEMAL ASSEMBLY FACTOR 5"/>
    <property type="match status" value="1"/>
</dbReference>
<accession>A0A0D2M404</accession>